<name>A0A6M3IJ33_9ZZZZ</name>
<sequence>MQRLNWVGQSWLRTKYDRNEIRVFTDYCEMDLYDRYGDVRATTFFDVTDIDKVRGIKWSVGADGCPVGVLKGKHTFLYRYLMDAPTALQVDHINGNVLDNRRGNLRLATHAQQRHNVSVVASNTGVKGVSYNRRDKSYIATVWCDHIRHSKVFSSLSEAEYWVRSKREELHGEFTNHGSIS</sequence>
<keyword evidence="2" id="KW-0540">Nuclease</keyword>
<dbReference type="SUPFAM" id="SSF54060">
    <property type="entry name" value="His-Me finger endonucleases"/>
    <property type="match status" value="1"/>
</dbReference>
<dbReference type="GO" id="GO:0004519">
    <property type="term" value="F:endonuclease activity"/>
    <property type="evidence" value="ECO:0007669"/>
    <property type="project" value="UniProtKB-KW"/>
</dbReference>
<accession>A0A6M3IJ33</accession>
<dbReference type="AlphaFoldDB" id="A0A6M3IJ33"/>
<evidence type="ECO:0000259" key="1">
    <source>
        <dbReference type="Pfam" id="PF13392"/>
    </source>
</evidence>
<dbReference type="Gene3D" id="3.90.75.20">
    <property type="match status" value="1"/>
</dbReference>
<reference evidence="2" key="1">
    <citation type="submission" date="2020-03" db="EMBL/GenBank/DDBJ databases">
        <title>The deep terrestrial virosphere.</title>
        <authorList>
            <person name="Holmfeldt K."/>
            <person name="Nilsson E."/>
            <person name="Simone D."/>
            <person name="Lopez-Fernandez M."/>
            <person name="Wu X."/>
            <person name="de Brujin I."/>
            <person name="Lundin D."/>
            <person name="Andersson A."/>
            <person name="Bertilsson S."/>
            <person name="Dopson M."/>
        </authorList>
    </citation>
    <scope>NUCLEOTIDE SEQUENCE</scope>
    <source>
        <strain evidence="2">MM415B01699</strain>
    </source>
</reference>
<organism evidence="2">
    <name type="scientific">viral metagenome</name>
    <dbReference type="NCBI Taxonomy" id="1070528"/>
    <lineage>
        <taxon>unclassified sequences</taxon>
        <taxon>metagenomes</taxon>
        <taxon>organismal metagenomes</taxon>
    </lineage>
</organism>
<dbReference type="EMBL" id="MT141257">
    <property type="protein sequence ID" value="QJA57168.1"/>
    <property type="molecule type" value="Genomic_DNA"/>
</dbReference>
<gene>
    <name evidence="2" type="ORF">MM415B01699_0018</name>
</gene>
<dbReference type="InterPro" id="IPR044925">
    <property type="entry name" value="His-Me_finger_sf"/>
</dbReference>
<proteinExistence type="predicted"/>
<protein>
    <submittedName>
        <fullName evidence="2">Putative homing endonuclease</fullName>
    </submittedName>
</protein>
<feature type="domain" description="HNH nuclease" evidence="1">
    <location>
        <begin position="85"/>
        <end position="113"/>
    </location>
</feature>
<keyword evidence="2" id="KW-0255">Endonuclease</keyword>
<dbReference type="InterPro" id="IPR003615">
    <property type="entry name" value="HNH_nuc"/>
</dbReference>
<dbReference type="Pfam" id="PF13392">
    <property type="entry name" value="HNH_3"/>
    <property type="match status" value="1"/>
</dbReference>
<keyword evidence="2" id="KW-0378">Hydrolase</keyword>
<evidence type="ECO:0000313" key="2">
    <source>
        <dbReference type="EMBL" id="QJA57168.1"/>
    </source>
</evidence>